<dbReference type="InterPro" id="IPR042208">
    <property type="entry name" value="D-ser_dehydrat-like_sf"/>
</dbReference>
<dbReference type="GO" id="GO:0008721">
    <property type="term" value="F:D-serine ammonia-lyase activity"/>
    <property type="evidence" value="ECO:0007669"/>
    <property type="project" value="TreeGrafter"/>
</dbReference>
<organism evidence="4 5">
    <name type="scientific">Aliidiomarina taiwanensis</name>
    <dbReference type="NCBI Taxonomy" id="946228"/>
    <lineage>
        <taxon>Bacteria</taxon>
        <taxon>Pseudomonadati</taxon>
        <taxon>Pseudomonadota</taxon>
        <taxon>Gammaproteobacteria</taxon>
        <taxon>Alteromonadales</taxon>
        <taxon>Idiomarinaceae</taxon>
        <taxon>Aliidiomarina</taxon>
    </lineage>
</organism>
<dbReference type="Gene3D" id="3.20.20.10">
    <property type="entry name" value="Alanine racemase"/>
    <property type="match status" value="1"/>
</dbReference>
<dbReference type="PANTHER" id="PTHR28004:SF2">
    <property type="entry name" value="D-SERINE DEHYDRATASE"/>
    <property type="match status" value="1"/>
</dbReference>
<dbReference type="InterPro" id="IPR051466">
    <property type="entry name" value="D-amino_acid_metab_enzyme"/>
</dbReference>
<dbReference type="AlphaFoldDB" id="A0A432X761"/>
<evidence type="ECO:0000313" key="4">
    <source>
        <dbReference type="EMBL" id="RUO42685.1"/>
    </source>
</evidence>
<evidence type="ECO:0000256" key="1">
    <source>
        <dbReference type="ARBA" id="ARBA00005323"/>
    </source>
</evidence>
<evidence type="ECO:0000259" key="3">
    <source>
        <dbReference type="SMART" id="SM01119"/>
    </source>
</evidence>
<comment type="caution">
    <text evidence="4">The sequence shown here is derived from an EMBL/GenBank/DDBJ whole genome shotgun (WGS) entry which is preliminary data.</text>
</comment>
<keyword evidence="5" id="KW-1185">Reference proteome</keyword>
<dbReference type="PANTHER" id="PTHR28004">
    <property type="entry name" value="ZGC:162816-RELATED"/>
    <property type="match status" value="1"/>
</dbReference>
<dbReference type="Proteomes" id="UP000286976">
    <property type="component" value="Unassembled WGS sequence"/>
</dbReference>
<gene>
    <name evidence="4" type="ORF">CWE15_04535</name>
</gene>
<dbReference type="EMBL" id="PIPQ01000002">
    <property type="protein sequence ID" value="RUO42685.1"/>
    <property type="molecule type" value="Genomic_DNA"/>
</dbReference>
<sequence>MDLFSVAVTSTFIRYLGPRPYWSALMTLNWDTITGPTVLINRSRAQRNIATMQAKAKSAQVALRPHFKTHQSALIGTWFGPPESTPIAVSSLAMAEYFVAAGWRDVHIAIPLNPRELPAIQALAQQAKLTLTIEHEDALAYVAQITTPVQLMLEVDTGYGRTGFDWRQQHRIAATIKTAHGMEHVKRIGLMVHSGHSYGAQGETAIAAVHTESTARLNELMAALSKHVQPPLWVSVGDTPTCSRMDSFPGANEIRPGNYVFYDMQQKMIGACDWDDIALAMACPVIGRYPERNEVVVHGGAVHFGKDWVSSGAGSHTRTVFGQVMQQTESGWSQPVEGAEVIGLSQEHGKVRMPQSAIEKLRLGDLLVIVPPHSCLVMAAAMAFGDEHFICFDGAKG</sequence>
<dbReference type="SUPFAM" id="SSF51419">
    <property type="entry name" value="PLP-binding barrel"/>
    <property type="match status" value="1"/>
</dbReference>
<dbReference type="InterPro" id="IPR029066">
    <property type="entry name" value="PLP-binding_barrel"/>
</dbReference>
<dbReference type="Pfam" id="PF14031">
    <property type="entry name" value="D-ser_dehydrat"/>
    <property type="match status" value="1"/>
</dbReference>
<keyword evidence="2" id="KW-0456">Lyase</keyword>
<name>A0A432X761_9GAMM</name>
<accession>A0A432X761</accession>
<evidence type="ECO:0000256" key="2">
    <source>
        <dbReference type="ARBA" id="ARBA00023239"/>
    </source>
</evidence>
<dbReference type="InterPro" id="IPR001608">
    <property type="entry name" value="Ala_racemase_N"/>
</dbReference>
<protein>
    <submittedName>
        <fullName evidence="4">Alanine racemase</fullName>
    </submittedName>
</protein>
<proteinExistence type="inferred from homology"/>
<dbReference type="SMART" id="SM01119">
    <property type="entry name" value="D-ser_dehydrat"/>
    <property type="match status" value="1"/>
</dbReference>
<feature type="domain" description="D-serine dehydratase-like" evidence="3">
    <location>
        <begin position="278"/>
        <end position="393"/>
    </location>
</feature>
<comment type="similarity">
    <text evidence="1">Belongs to the DSD1 family.</text>
</comment>
<dbReference type="InterPro" id="IPR026956">
    <property type="entry name" value="D-ser_dehydrat-like_dom"/>
</dbReference>
<dbReference type="Pfam" id="PF01168">
    <property type="entry name" value="Ala_racemase_N"/>
    <property type="match status" value="1"/>
</dbReference>
<dbReference type="Gene3D" id="2.40.37.20">
    <property type="entry name" value="D-serine dehydratase-like domain"/>
    <property type="match status" value="1"/>
</dbReference>
<reference evidence="4 5" key="1">
    <citation type="journal article" date="2011" name="Front. Microbiol.">
        <title>Genomic signatures of strain selection and enhancement in Bacillus atrophaeus var. globigii, a historical biowarfare simulant.</title>
        <authorList>
            <person name="Gibbons H.S."/>
            <person name="Broomall S.M."/>
            <person name="McNew L.A."/>
            <person name="Daligault H."/>
            <person name="Chapman C."/>
            <person name="Bruce D."/>
            <person name="Karavis M."/>
            <person name="Krepps M."/>
            <person name="McGregor P.A."/>
            <person name="Hong C."/>
            <person name="Park K.H."/>
            <person name="Akmal A."/>
            <person name="Feldman A."/>
            <person name="Lin J.S."/>
            <person name="Chang W.E."/>
            <person name="Higgs B.W."/>
            <person name="Demirev P."/>
            <person name="Lindquist J."/>
            <person name="Liem A."/>
            <person name="Fochler E."/>
            <person name="Read T.D."/>
            <person name="Tapia R."/>
            <person name="Johnson S."/>
            <person name="Bishop-Lilly K.A."/>
            <person name="Detter C."/>
            <person name="Han C."/>
            <person name="Sozhamannan S."/>
            <person name="Rosenzweig C.N."/>
            <person name="Skowronski E.W."/>
        </authorList>
    </citation>
    <scope>NUCLEOTIDE SEQUENCE [LARGE SCALE GENOMIC DNA]</scope>
    <source>
        <strain evidence="4 5">AIT1</strain>
    </source>
</reference>
<evidence type="ECO:0000313" key="5">
    <source>
        <dbReference type="Proteomes" id="UP000286976"/>
    </source>
</evidence>
<dbReference type="GO" id="GO:0036088">
    <property type="term" value="P:D-serine catabolic process"/>
    <property type="evidence" value="ECO:0007669"/>
    <property type="project" value="TreeGrafter"/>
</dbReference>
<dbReference type="OrthoDB" id="9772497at2"/>